<dbReference type="NCBIfam" id="NF008131">
    <property type="entry name" value="PRK10879.1"/>
    <property type="match status" value="1"/>
</dbReference>
<keyword evidence="15" id="KW-1185">Reference proteome</keyword>
<accession>A0A317Q6T0</accession>
<feature type="domain" description="Aminopeptidase P N-terminal" evidence="13">
    <location>
        <begin position="5"/>
        <end position="141"/>
    </location>
</feature>
<dbReference type="AlphaFoldDB" id="A0A317Q6T0"/>
<evidence type="ECO:0000256" key="6">
    <source>
        <dbReference type="ARBA" id="ARBA00022723"/>
    </source>
</evidence>
<name>A0A317Q6T0_9GAMM</name>
<dbReference type="InterPro" id="IPR007865">
    <property type="entry name" value="Aminopep_P_N"/>
</dbReference>
<proteinExistence type="inferred from homology"/>
<comment type="cofactor">
    <cofactor evidence="2">
        <name>Mn(2+)</name>
        <dbReference type="ChEBI" id="CHEBI:29035"/>
    </cofactor>
</comment>
<dbReference type="InterPro" id="IPR052433">
    <property type="entry name" value="X-Pro_dipept-like"/>
</dbReference>
<dbReference type="InterPro" id="IPR029149">
    <property type="entry name" value="Creatin/AminoP/Spt16_N"/>
</dbReference>
<comment type="catalytic activity">
    <reaction evidence="1">
        <text>Release of any N-terminal amino acid, including proline, that is linked to proline, even from a dipeptide or tripeptide.</text>
        <dbReference type="EC" id="3.4.11.9"/>
    </reaction>
</comment>
<keyword evidence="6" id="KW-0479">Metal-binding</keyword>
<dbReference type="PROSITE" id="PS00491">
    <property type="entry name" value="PROLINE_PEPTIDASE"/>
    <property type="match status" value="1"/>
</dbReference>
<dbReference type="PRINTS" id="PR00599">
    <property type="entry name" value="MAPEPTIDASE"/>
</dbReference>
<dbReference type="InterPro" id="IPR001131">
    <property type="entry name" value="Peptidase_M24B_aminopep-P_CS"/>
</dbReference>
<dbReference type="GO" id="GO:0005829">
    <property type="term" value="C:cytosol"/>
    <property type="evidence" value="ECO:0007669"/>
    <property type="project" value="TreeGrafter"/>
</dbReference>
<keyword evidence="14" id="KW-0031">Aminopeptidase</keyword>
<dbReference type="CDD" id="cd01087">
    <property type="entry name" value="Prolidase"/>
    <property type="match status" value="1"/>
</dbReference>
<dbReference type="SUPFAM" id="SSF55920">
    <property type="entry name" value="Creatinase/aminopeptidase"/>
    <property type="match status" value="1"/>
</dbReference>
<dbReference type="Pfam" id="PF00557">
    <property type="entry name" value="Peptidase_M24"/>
    <property type="match status" value="1"/>
</dbReference>
<keyword evidence="8" id="KW-0482">Metalloprotease</keyword>
<sequence>MQQSISLAEYQQRRQRILDHVSSHADHGVAVIAAASLQTRSRDTEYPFRQNSDFFYLTGFNEPDALLILAPGRAQQVILCCQPSDPAAEVWHGRRLGIDRAVAHLGVDVAHSIEDAEEVLLDVLNQADVVFSSHEDSSLLEQLHDVASALRQAPKQGYVAPSSWQDLSPFMADMRIIKSAAELDLMRAAAAISVAAHKRAMRFTKPGCYEFQVAAELHHEFARQGAHHPAYGSICGGGDNACILHYTDNADELHDGDLILIDAGAEYQGYAGDITRTFPVNGRFSEVQAALYNVVLKAQLAALAAVTPGSSMPQATQAMALALTEGLVELGLLAGTPAQLVAEGAYKAFMIHGLGHWLGLDVHDVGTYSAAGKNRPFEPGMVLTIEPGVYIPHGMAGVDKKWHGLGIRIEDDVIVTATGHENMTAAAPKTVAEIETWMQG</sequence>
<dbReference type="GO" id="GO:0006508">
    <property type="term" value="P:proteolysis"/>
    <property type="evidence" value="ECO:0007669"/>
    <property type="project" value="UniProtKB-KW"/>
</dbReference>
<dbReference type="InterPro" id="IPR036005">
    <property type="entry name" value="Creatinase/aminopeptidase-like"/>
</dbReference>
<dbReference type="PANTHER" id="PTHR43226:SF4">
    <property type="entry name" value="XAA-PRO AMINOPEPTIDASE 3"/>
    <property type="match status" value="1"/>
</dbReference>
<keyword evidence="7" id="KW-0378">Hydrolase</keyword>
<evidence type="ECO:0000256" key="2">
    <source>
        <dbReference type="ARBA" id="ARBA00001936"/>
    </source>
</evidence>
<dbReference type="EC" id="3.4.11.9" evidence="4"/>
<dbReference type="PANTHER" id="PTHR43226">
    <property type="entry name" value="XAA-PRO AMINOPEPTIDASE 3"/>
    <property type="match status" value="1"/>
</dbReference>
<evidence type="ECO:0000313" key="14">
    <source>
        <dbReference type="EMBL" id="PWW12133.1"/>
    </source>
</evidence>
<reference evidence="14 15" key="1">
    <citation type="submission" date="2018-05" db="EMBL/GenBank/DDBJ databases">
        <title>Freshwater and sediment microbial communities from various areas in North America, analyzing microbe dynamics in response to fracking.</title>
        <authorList>
            <person name="Lamendella R."/>
        </authorList>
    </citation>
    <scope>NUCLEOTIDE SEQUENCE [LARGE SCALE GENOMIC DNA]</scope>
    <source>
        <strain evidence="14 15">125B1</strain>
    </source>
</reference>
<evidence type="ECO:0000256" key="7">
    <source>
        <dbReference type="ARBA" id="ARBA00022801"/>
    </source>
</evidence>
<evidence type="ECO:0000256" key="4">
    <source>
        <dbReference type="ARBA" id="ARBA00012574"/>
    </source>
</evidence>
<dbReference type="Pfam" id="PF05195">
    <property type="entry name" value="AMP_N"/>
    <property type="match status" value="1"/>
</dbReference>
<gene>
    <name evidence="14" type="ORF">DET45_10928</name>
</gene>
<evidence type="ECO:0000256" key="11">
    <source>
        <dbReference type="ARBA" id="ARBA00075356"/>
    </source>
</evidence>
<protein>
    <recommendedName>
        <fullName evidence="10">Xaa-Pro aminopeptidase</fullName>
        <ecNumber evidence="4">3.4.11.9</ecNumber>
    </recommendedName>
    <alternativeName>
        <fullName evidence="11">Aminopeptidase P II</fullName>
    </alternativeName>
    <alternativeName>
        <fullName evidence="12">X-Pro aminopeptidase</fullName>
    </alternativeName>
</protein>
<dbReference type="Gene3D" id="3.40.350.10">
    <property type="entry name" value="Creatinase/prolidase N-terminal domain"/>
    <property type="match status" value="1"/>
</dbReference>
<keyword evidence="5" id="KW-0645">Protease</keyword>
<dbReference type="GO" id="GO:0030145">
    <property type="term" value="F:manganese ion binding"/>
    <property type="evidence" value="ECO:0007669"/>
    <property type="project" value="InterPro"/>
</dbReference>
<evidence type="ECO:0000256" key="9">
    <source>
        <dbReference type="ARBA" id="ARBA00023211"/>
    </source>
</evidence>
<dbReference type="GO" id="GO:0070006">
    <property type="term" value="F:metalloaminopeptidase activity"/>
    <property type="evidence" value="ECO:0007669"/>
    <property type="project" value="InterPro"/>
</dbReference>
<comment type="caution">
    <text evidence="14">The sequence shown here is derived from an EMBL/GenBank/DDBJ whole genome shotgun (WGS) entry which is preliminary data.</text>
</comment>
<dbReference type="FunFam" id="3.90.230.10:FF:000002">
    <property type="entry name" value="Xaa-Pro aminopeptidase 3"/>
    <property type="match status" value="1"/>
</dbReference>
<evidence type="ECO:0000256" key="10">
    <source>
        <dbReference type="ARBA" id="ARBA00069363"/>
    </source>
</evidence>
<dbReference type="InterPro" id="IPR001714">
    <property type="entry name" value="Pept_M24_MAP"/>
</dbReference>
<dbReference type="SMART" id="SM01011">
    <property type="entry name" value="AMP_N"/>
    <property type="match status" value="1"/>
</dbReference>
<dbReference type="OrthoDB" id="9806388at2"/>
<evidence type="ECO:0000313" key="15">
    <source>
        <dbReference type="Proteomes" id="UP000246964"/>
    </source>
</evidence>
<dbReference type="Gene3D" id="3.90.230.10">
    <property type="entry name" value="Creatinase/methionine aminopeptidase superfamily"/>
    <property type="match status" value="1"/>
</dbReference>
<evidence type="ECO:0000256" key="12">
    <source>
        <dbReference type="ARBA" id="ARBA00081411"/>
    </source>
</evidence>
<evidence type="ECO:0000256" key="5">
    <source>
        <dbReference type="ARBA" id="ARBA00022670"/>
    </source>
</evidence>
<evidence type="ECO:0000259" key="13">
    <source>
        <dbReference type="SMART" id="SM01011"/>
    </source>
</evidence>
<evidence type="ECO:0000256" key="3">
    <source>
        <dbReference type="ARBA" id="ARBA00008766"/>
    </source>
</evidence>
<keyword evidence="9" id="KW-0464">Manganese</keyword>
<dbReference type="InterPro" id="IPR000994">
    <property type="entry name" value="Pept_M24"/>
</dbReference>
<evidence type="ECO:0000256" key="1">
    <source>
        <dbReference type="ARBA" id="ARBA00001424"/>
    </source>
</evidence>
<dbReference type="RefSeq" id="WP_110076124.1">
    <property type="nucleotide sequence ID" value="NZ_QGTT01000009.1"/>
</dbReference>
<dbReference type="Proteomes" id="UP000246964">
    <property type="component" value="Unassembled WGS sequence"/>
</dbReference>
<dbReference type="SUPFAM" id="SSF53092">
    <property type="entry name" value="Creatinase/prolidase N-terminal domain"/>
    <property type="match status" value="1"/>
</dbReference>
<dbReference type="EMBL" id="QGTT01000009">
    <property type="protein sequence ID" value="PWW12133.1"/>
    <property type="molecule type" value="Genomic_DNA"/>
</dbReference>
<evidence type="ECO:0000256" key="8">
    <source>
        <dbReference type="ARBA" id="ARBA00023049"/>
    </source>
</evidence>
<organism evidence="14 15">
    <name type="scientific">Pseudidiomarina maritima</name>
    <dbReference type="NCBI Taxonomy" id="519453"/>
    <lineage>
        <taxon>Bacteria</taxon>
        <taxon>Pseudomonadati</taxon>
        <taxon>Pseudomonadota</taxon>
        <taxon>Gammaproteobacteria</taxon>
        <taxon>Alteromonadales</taxon>
        <taxon>Idiomarinaceae</taxon>
        <taxon>Pseudidiomarina</taxon>
    </lineage>
</organism>
<comment type="similarity">
    <text evidence="3">Belongs to the peptidase M24B family.</text>
</comment>